<reference evidence="1 2" key="1">
    <citation type="submission" date="2019-08" db="EMBL/GenBank/DDBJ databases">
        <title>A chromosome-level genome assembly, high-density linkage maps, and genome scans reveal the genomic architecture of hybrid incompatibilities underlying speciation via character displacement in darters (Percidae: Etheostominae).</title>
        <authorList>
            <person name="Moran R.L."/>
            <person name="Catchen J.M."/>
            <person name="Fuller R.C."/>
        </authorList>
    </citation>
    <scope>NUCLEOTIDE SEQUENCE [LARGE SCALE GENOMIC DNA]</scope>
    <source>
        <strain evidence="1">EspeVRDwgs_2016</strain>
        <tissue evidence="1">Muscle</tissue>
    </source>
</reference>
<dbReference type="EMBL" id="VOFY01000003">
    <property type="protein sequence ID" value="KAA8594040.1"/>
    <property type="molecule type" value="Genomic_DNA"/>
</dbReference>
<evidence type="ECO:0000313" key="1">
    <source>
        <dbReference type="EMBL" id="KAA8594040.1"/>
    </source>
</evidence>
<dbReference type="Proteomes" id="UP000327493">
    <property type="component" value="Chromosome 3"/>
</dbReference>
<accession>A0A5J5DLF7</accession>
<name>A0A5J5DLF7_9PERO</name>
<dbReference type="AlphaFoldDB" id="A0A5J5DLF7"/>
<keyword evidence="2" id="KW-1185">Reference proteome</keyword>
<organism evidence="1 2">
    <name type="scientific">Etheostoma spectabile</name>
    <name type="common">orangethroat darter</name>
    <dbReference type="NCBI Taxonomy" id="54343"/>
    <lineage>
        <taxon>Eukaryota</taxon>
        <taxon>Metazoa</taxon>
        <taxon>Chordata</taxon>
        <taxon>Craniata</taxon>
        <taxon>Vertebrata</taxon>
        <taxon>Euteleostomi</taxon>
        <taxon>Actinopterygii</taxon>
        <taxon>Neopterygii</taxon>
        <taxon>Teleostei</taxon>
        <taxon>Neoteleostei</taxon>
        <taxon>Acanthomorphata</taxon>
        <taxon>Eupercaria</taxon>
        <taxon>Perciformes</taxon>
        <taxon>Percoidei</taxon>
        <taxon>Percidae</taxon>
        <taxon>Etheostomatinae</taxon>
        <taxon>Etheostoma</taxon>
    </lineage>
</organism>
<comment type="caution">
    <text evidence="1">The sequence shown here is derived from an EMBL/GenBank/DDBJ whole genome shotgun (WGS) entry which is preliminary data.</text>
</comment>
<gene>
    <name evidence="1" type="ORF">FQN60_004874</name>
</gene>
<sequence length="142" mass="15289">MPLLLAAGPALAEVVMGPLYTGPLHKQYMNDFKLMALRGQDDGSDVVRETCAVLVIGEEVVVCVRLAGTVSQPLSICKGRIAHRCEPRLRPKASSCSPCQPPDHLSDTLRPTHRLHITLVPPWVWMALDADGAASARPVGGF</sequence>
<proteinExistence type="predicted"/>
<protein>
    <submittedName>
        <fullName evidence="1">Uncharacterized protein</fullName>
    </submittedName>
</protein>
<evidence type="ECO:0000313" key="2">
    <source>
        <dbReference type="Proteomes" id="UP000327493"/>
    </source>
</evidence>